<accession>A0A1G9HXH2</accession>
<dbReference type="AlphaFoldDB" id="A0A1G9HXH2"/>
<feature type="coiled-coil region" evidence="1">
    <location>
        <begin position="113"/>
        <end position="140"/>
    </location>
</feature>
<organism evidence="2 3">
    <name type="scientific">Lentzea albidocapillata subsp. violacea</name>
    <dbReference type="NCBI Taxonomy" id="128104"/>
    <lineage>
        <taxon>Bacteria</taxon>
        <taxon>Bacillati</taxon>
        <taxon>Actinomycetota</taxon>
        <taxon>Actinomycetes</taxon>
        <taxon>Pseudonocardiales</taxon>
        <taxon>Pseudonocardiaceae</taxon>
        <taxon>Lentzea</taxon>
    </lineage>
</organism>
<gene>
    <name evidence="2" type="ORF">SAMN04488074_109200</name>
</gene>
<name>A0A1G9HXH2_9PSEU</name>
<sequence>MRVEIIGTEITDEPGLGPSYRITQRTDLGIELYVLPRSALAADLELYGVDNPLIVLDWRLHGYRGEPLPPGTIEASLYTAAEAQQARVFALYARAHLGGATAGSDTEISDDLRARITQEIELAETDVEDLTAKARRMRADEIDAIRASVTIVDDRGLAELRSLVARDAEQIAVDRNVVREQLAPSLHTGT</sequence>
<keyword evidence="1" id="KW-0175">Coiled coil</keyword>
<dbReference type="EMBL" id="FNET01000009">
    <property type="protein sequence ID" value="SDL17649.1"/>
    <property type="molecule type" value="Genomic_DNA"/>
</dbReference>
<evidence type="ECO:0000313" key="3">
    <source>
        <dbReference type="Proteomes" id="UP000199682"/>
    </source>
</evidence>
<evidence type="ECO:0000256" key="1">
    <source>
        <dbReference type="SAM" id="Coils"/>
    </source>
</evidence>
<proteinExistence type="predicted"/>
<dbReference type="Proteomes" id="UP000199682">
    <property type="component" value="Unassembled WGS sequence"/>
</dbReference>
<reference evidence="3" key="1">
    <citation type="submission" date="2016-10" db="EMBL/GenBank/DDBJ databases">
        <authorList>
            <person name="Varghese N."/>
            <person name="Submissions S."/>
        </authorList>
    </citation>
    <scope>NUCLEOTIDE SEQUENCE [LARGE SCALE GENOMIC DNA]</scope>
    <source>
        <strain evidence="3">DSM 44796</strain>
    </source>
</reference>
<protein>
    <submittedName>
        <fullName evidence="2">Uncharacterized protein</fullName>
    </submittedName>
</protein>
<evidence type="ECO:0000313" key="2">
    <source>
        <dbReference type="EMBL" id="SDL17649.1"/>
    </source>
</evidence>
<dbReference type="RefSeq" id="WP_090007611.1">
    <property type="nucleotide sequence ID" value="NZ_FNET01000009.1"/>
</dbReference>